<evidence type="ECO:0000313" key="3">
    <source>
        <dbReference type="Proteomes" id="UP001231189"/>
    </source>
</evidence>
<protein>
    <recommendedName>
        <fullName evidence="4">F-box domain-containing protein</fullName>
    </recommendedName>
</protein>
<keyword evidence="3" id="KW-1185">Reference proteome</keyword>
<sequence length="80" mass="8628">METPAACEIDRLSEELLVNVVWLSLMDACHAAAVSWAFRATADSDEVWSGFLPRNLLQFAPEPPAVGQRGAPSHAGAKLH</sequence>
<organism evidence="2 3">
    <name type="scientific">Lolium multiflorum</name>
    <name type="common">Italian ryegrass</name>
    <name type="synonym">Lolium perenne subsp. multiflorum</name>
    <dbReference type="NCBI Taxonomy" id="4521"/>
    <lineage>
        <taxon>Eukaryota</taxon>
        <taxon>Viridiplantae</taxon>
        <taxon>Streptophyta</taxon>
        <taxon>Embryophyta</taxon>
        <taxon>Tracheophyta</taxon>
        <taxon>Spermatophyta</taxon>
        <taxon>Magnoliopsida</taxon>
        <taxon>Liliopsida</taxon>
        <taxon>Poales</taxon>
        <taxon>Poaceae</taxon>
        <taxon>BOP clade</taxon>
        <taxon>Pooideae</taxon>
        <taxon>Poodae</taxon>
        <taxon>Poeae</taxon>
        <taxon>Poeae Chloroplast Group 2 (Poeae type)</taxon>
        <taxon>Loliodinae</taxon>
        <taxon>Loliinae</taxon>
        <taxon>Lolium</taxon>
    </lineage>
</organism>
<gene>
    <name evidence="1" type="ORF">QYE76_026346</name>
    <name evidence="2" type="ORF">QYE76_026680</name>
</gene>
<dbReference type="EMBL" id="JAUUTY010000006">
    <property type="protein sequence ID" value="KAK1620829.1"/>
    <property type="molecule type" value="Genomic_DNA"/>
</dbReference>
<dbReference type="EMBL" id="JAUUTY010000006">
    <property type="protein sequence ID" value="KAK1621163.1"/>
    <property type="molecule type" value="Genomic_DNA"/>
</dbReference>
<evidence type="ECO:0000313" key="2">
    <source>
        <dbReference type="EMBL" id="KAK1621163.1"/>
    </source>
</evidence>
<evidence type="ECO:0008006" key="4">
    <source>
        <dbReference type="Google" id="ProtNLM"/>
    </source>
</evidence>
<reference evidence="2" key="1">
    <citation type="submission" date="2023-07" db="EMBL/GenBank/DDBJ databases">
        <title>A chromosome-level genome assembly of Lolium multiflorum.</title>
        <authorList>
            <person name="Chen Y."/>
            <person name="Copetti D."/>
            <person name="Kolliker R."/>
            <person name="Studer B."/>
        </authorList>
    </citation>
    <scope>NUCLEOTIDE SEQUENCE</scope>
    <source>
        <strain evidence="2">02402/16</strain>
        <tissue evidence="2">Leaf</tissue>
    </source>
</reference>
<dbReference type="SUPFAM" id="SSF81383">
    <property type="entry name" value="F-box domain"/>
    <property type="match status" value="1"/>
</dbReference>
<dbReference type="Proteomes" id="UP001231189">
    <property type="component" value="Unassembled WGS sequence"/>
</dbReference>
<name>A0AAD8RKV8_LOLMU</name>
<evidence type="ECO:0000313" key="1">
    <source>
        <dbReference type="EMBL" id="KAK1620829.1"/>
    </source>
</evidence>
<dbReference type="AlphaFoldDB" id="A0AAD8RKV8"/>
<accession>A0AAD8RKV8</accession>
<comment type="caution">
    <text evidence="2">The sequence shown here is derived from an EMBL/GenBank/DDBJ whole genome shotgun (WGS) entry which is preliminary data.</text>
</comment>
<proteinExistence type="predicted"/>
<dbReference type="InterPro" id="IPR036047">
    <property type="entry name" value="F-box-like_dom_sf"/>
</dbReference>